<keyword evidence="1" id="KW-0472">Membrane</keyword>
<name>A0A7J8EL54_ROUAE</name>
<feature type="transmembrane region" description="Helical" evidence="1">
    <location>
        <begin position="103"/>
        <end position="123"/>
    </location>
</feature>
<reference evidence="2 3" key="1">
    <citation type="journal article" date="2020" name="Nature">
        <title>Six reference-quality genomes reveal evolution of bat adaptations.</title>
        <authorList>
            <person name="Jebb D."/>
            <person name="Huang Z."/>
            <person name="Pippel M."/>
            <person name="Hughes G.M."/>
            <person name="Lavrichenko K."/>
            <person name="Devanna P."/>
            <person name="Winkler S."/>
            <person name="Jermiin L.S."/>
            <person name="Skirmuntt E.C."/>
            <person name="Katzourakis A."/>
            <person name="Burkitt-Gray L."/>
            <person name="Ray D.A."/>
            <person name="Sullivan K.A.M."/>
            <person name="Roscito J.G."/>
            <person name="Kirilenko B.M."/>
            <person name="Davalos L.M."/>
            <person name="Corthals A.P."/>
            <person name="Power M.L."/>
            <person name="Jones G."/>
            <person name="Ransome R.D."/>
            <person name="Dechmann D.K.N."/>
            <person name="Locatelli A.G."/>
            <person name="Puechmaille S.J."/>
            <person name="Fedrigo O."/>
            <person name="Jarvis E.D."/>
            <person name="Hiller M."/>
            <person name="Vernes S.C."/>
            <person name="Myers E.W."/>
            <person name="Teeling E.C."/>
        </authorList>
    </citation>
    <scope>NUCLEOTIDE SEQUENCE [LARGE SCALE GENOMIC DNA]</scope>
    <source>
        <strain evidence="2">MRouAeg1</strain>
        <tissue evidence="2">Muscle</tissue>
    </source>
</reference>
<evidence type="ECO:0000313" key="3">
    <source>
        <dbReference type="Proteomes" id="UP000593571"/>
    </source>
</evidence>
<dbReference type="AlphaFoldDB" id="A0A7J8EL54"/>
<organism evidence="2 3">
    <name type="scientific">Rousettus aegyptiacus</name>
    <name type="common">Egyptian fruit bat</name>
    <name type="synonym">Pteropus aegyptiacus</name>
    <dbReference type="NCBI Taxonomy" id="9407"/>
    <lineage>
        <taxon>Eukaryota</taxon>
        <taxon>Metazoa</taxon>
        <taxon>Chordata</taxon>
        <taxon>Craniata</taxon>
        <taxon>Vertebrata</taxon>
        <taxon>Euteleostomi</taxon>
        <taxon>Mammalia</taxon>
        <taxon>Eutheria</taxon>
        <taxon>Laurasiatheria</taxon>
        <taxon>Chiroptera</taxon>
        <taxon>Yinpterochiroptera</taxon>
        <taxon>Pteropodoidea</taxon>
        <taxon>Pteropodidae</taxon>
        <taxon>Rousettinae</taxon>
        <taxon>Rousettus</taxon>
    </lineage>
</organism>
<comment type="caution">
    <text evidence="2">The sequence shown here is derived from an EMBL/GenBank/DDBJ whole genome shotgun (WGS) entry which is preliminary data.</text>
</comment>
<evidence type="ECO:0000313" key="2">
    <source>
        <dbReference type="EMBL" id="KAF6435889.1"/>
    </source>
</evidence>
<gene>
    <name evidence="2" type="ORF">HJG63_012600</name>
</gene>
<keyword evidence="1" id="KW-0812">Transmembrane</keyword>
<accession>A0A7J8EL54</accession>
<dbReference type="EMBL" id="JACASE010000009">
    <property type="protein sequence ID" value="KAF6435889.1"/>
    <property type="molecule type" value="Genomic_DNA"/>
</dbReference>
<evidence type="ECO:0000256" key="1">
    <source>
        <dbReference type="SAM" id="Phobius"/>
    </source>
</evidence>
<feature type="transmembrane region" description="Helical" evidence="1">
    <location>
        <begin position="64"/>
        <end position="83"/>
    </location>
</feature>
<protein>
    <submittedName>
        <fullName evidence="2">Uncharacterized protein</fullName>
    </submittedName>
</protein>
<keyword evidence="3" id="KW-1185">Reference proteome</keyword>
<dbReference type="Proteomes" id="UP000593571">
    <property type="component" value="Unassembled WGS sequence"/>
</dbReference>
<proteinExistence type="predicted"/>
<sequence>MSLAEDMDPGARLEAWRCCVSPRTCRLLGGQTARVMSRQPLCVDSGRGTSCSCVQPLRTNLQSMFFFFFACQILGLFKFFFCVFSPDSFLSKQSRKIRKLKIILFKGVIDSLSPAGVLFWGQMLENKS</sequence>
<keyword evidence="1" id="KW-1133">Transmembrane helix</keyword>